<keyword evidence="1 6" id="KW-0245">EGF-like domain</keyword>
<gene>
    <name evidence="11" type="ORF">KP79_PYT12188</name>
</gene>
<feature type="domain" description="EGF-like" evidence="10">
    <location>
        <begin position="425"/>
        <end position="461"/>
    </location>
</feature>
<dbReference type="PROSITE" id="PS01186">
    <property type="entry name" value="EGF_2"/>
    <property type="match status" value="2"/>
</dbReference>
<evidence type="ECO:0000313" key="11">
    <source>
        <dbReference type="EMBL" id="OWF47422.1"/>
    </source>
</evidence>
<dbReference type="SMART" id="SM00181">
    <property type="entry name" value="EGF"/>
    <property type="match status" value="3"/>
</dbReference>
<dbReference type="Pfam" id="PF07645">
    <property type="entry name" value="EGF_CA"/>
    <property type="match status" value="1"/>
</dbReference>
<dbReference type="InterPro" id="IPR049883">
    <property type="entry name" value="NOTCH1_EGF-like"/>
</dbReference>
<reference evidence="11 12" key="1">
    <citation type="journal article" date="2017" name="Nat. Ecol. Evol.">
        <title>Scallop genome provides insights into evolution of bilaterian karyotype and development.</title>
        <authorList>
            <person name="Wang S."/>
            <person name="Zhang J."/>
            <person name="Jiao W."/>
            <person name="Li J."/>
            <person name="Xun X."/>
            <person name="Sun Y."/>
            <person name="Guo X."/>
            <person name="Huan P."/>
            <person name="Dong B."/>
            <person name="Zhang L."/>
            <person name="Hu X."/>
            <person name="Sun X."/>
            <person name="Wang J."/>
            <person name="Zhao C."/>
            <person name="Wang Y."/>
            <person name="Wang D."/>
            <person name="Huang X."/>
            <person name="Wang R."/>
            <person name="Lv J."/>
            <person name="Li Y."/>
            <person name="Zhang Z."/>
            <person name="Liu B."/>
            <person name="Lu W."/>
            <person name="Hui Y."/>
            <person name="Liang J."/>
            <person name="Zhou Z."/>
            <person name="Hou R."/>
            <person name="Li X."/>
            <person name="Liu Y."/>
            <person name="Li H."/>
            <person name="Ning X."/>
            <person name="Lin Y."/>
            <person name="Zhao L."/>
            <person name="Xing Q."/>
            <person name="Dou J."/>
            <person name="Li Y."/>
            <person name="Mao J."/>
            <person name="Guo H."/>
            <person name="Dou H."/>
            <person name="Li T."/>
            <person name="Mu C."/>
            <person name="Jiang W."/>
            <person name="Fu Q."/>
            <person name="Fu X."/>
            <person name="Miao Y."/>
            <person name="Liu J."/>
            <person name="Yu Q."/>
            <person name="Li R."/>
            <person name="Liao H."/>
            <person name="Li X."/>
            <person name="Kong Y."/>
            <person name="Jiang Z."/>
            <person name="Chourrout D."/>
            <person name="Li R."/>
            <person name="Bao Z."/>
        </authorList>
    </citation>
    <scope>NUCLEOTIDE SEQUENCE [LARGE SCALE GENOMIC DNA]</scope>
    <source>
        <strain evidence="11 12">PY_sf001</strain>
    </source>
</reference>
<feature type="disulfide bond" evidence="6">
    <location>
        <begin position="451"/>
        <end position="460"/>
    </location>
</feature>
<keyword evidence="3" id="KW-0677">Repeat</keyword>
<dbReference type="InterPro" id="IPR001881">
    <property type="entry name" value="EGF-like_Ca-bd_dom"/>
</dbReference>
<feature type="chain" id="PRO_5012013013" evidence="9">
    <location>
        <begin position="21"/>
        <end position="613"/>
    </location>
</feature>
<evidence type="ECO:0000259" key="10">
    <source>
        <dbReference type="PROSITE" id="PS50026"/>
    </source>
</evidence>
<feature type="domain" description="EGF-like" evidence="10">
    <location>
        <begin position="387"/>
        <end position="424"/>
    </location>
</feature>
<evidence type="ECO:0000256" key="7">
    <source>
        <dbReference type="SAM" id="MobiDB-lite"/>
    </source>
</evidence>
<sequence>MMHVLAVCSVFVIFVLPTQTKYLGGTISWREFEGSIRFVYRMTWEKGTGPCGPSCSLADLMSKRPLPQSLNSMSWKCTSGCPGSPLLGDVNYILTSVSHDFPGWEQGEDQFFYNLTGTGQYNISIDDLPWPNVTGYGRMVASVQLGVRNDTNVSNASPIAAVPPTVGIPFGCKNVISLPVEDPDADTIRCRLAKVVECAGACTDLPQFLMNEENCTLTLHTTTANGYTPNTLYRVTVMVEDFPDYTVSVGSEIRNPRQCISKIPLQFAVSVISSSGGCDDLVMKFTSPDIPDGIRFPYPPTGPLFQTLSYYIKTPNISDTDFLVSLAAMFNHSKIPDDKNRTNVTHLYGSWYSRQDQSGDSFNCVWGRRLDGLTTTEKRCMLVYLNDIDHCSGGAFCKRNGTCITLYKRYTCKCPHGFKPPDCQLRVSCLDFPCKHNGTCVDTGTMYKCTCAPGYNGVDCQWKYDECSSSPCQNNGTCGNDVTGFTCSCLANYTGDTCQTHATSMDLRPMVGSLDPPVWPLLVGVFGGLALAVSAGACCWWYLGAAKRRRRKKEQKVEPASRWVEDPRSCSRASSGIVSREKSDDVIGTPDFPVTSHNGGITGSNISDNGKQT</sequence>
<evidence type="ECO:0000256" key="4">
    <source>
        <dbReference type="ARBA" id="ARBA00023157"/>
    </source>
</evidence>
<evidence type="ECO:0000256" key="1">
    <source>
        <dbReference type="ARBA" id="ARBA00022536"/>
    </source>
</evidence>
<dbReference type="PROSITE" id="PS00022">
    <property type="entry name" value="EGF_1"/>
    <property type="match status" value="2"/>
</dbReference>
<evidence type="ECO:0000256" key="5">
    <source>
        <dbReference type="ARBA" id="ARBA00023180"/>
    </source>
</evidence>
<keyword evidence="8" id="KW-0472">Membrane</keyword>
<name>A0A210QFA2_MIZYE</name>
<dbReference type="PANTHER" id="PTHR24049">
    <property type="entry name" value="CRUMBS FAMILY MEMBER"/>
    <property type="match status" value="1"/>
</dbReference>
<keyword evidence="2 9" id="KW-0732">Signal</keyword>
<evidence type="ECO:0000256" key="9">
    <source>
        <dbReference type="SAM" id="SignalP"/>
    </source>
</evidence>
<feature type="compositionally biased region" description="Basic and acidic residues" evidence="7">
    <location>
        <begin position="555"/>
        <end position="569"/>
    </location>
</feature>
<feature type="transmembrane region" description="Helical" evidence="8">
    <location>
        <begin position="518"/>
        <end position="543"/>
    </location>
</feature>
<evidence type="ECO:0000256" key="6">
    <source>
        <dbReference type="PROSITE-ProRule" id="PRU00076"/>
    </source>
</evidence>
<keyword evidence="4 6" id="KW-1015">Disulfide bond</keyword>
<evidence type="ECO:0000256" key="8">
    <source>
        <dbReference type="SAM" id="Phobius"/>
    </source>
</evidence>
<dbReference type="FunFam" id="2.10.25.10:FF:000143">
    <property type="entry name" value="Protein crumbs 1"/>
    <property type="match status" value="1"/>
</dbReference>
<feature type="domain" description="EGF-like" evidence="10">
    <location>
        <begin position="463"/>
        <end position="499"/>
    </location>
</feature>
<feature type="region of interest" description="Disordered" evidence="7">
    <location>
        <begin position="553"/>
        <end position="613"/>
    </location>
</feature>
<feature type="compositionally biased region" description="Polar residues" evidence="7">
    <location>
        <begin position="595"/>
        <end position="613"/>
    </location>
</feature>
<feature type="disulfide bond" evidence="6">
    <location>
        <begin position="489"/>
        <end position="498"/>
    </location>
</feature>
<dbReference type="SUPFAM" id="SSF57196">
    <property type="entry name" value="EGF/Laminin"/>
    <property type="match status" value="3"/>
</dbReference>
<dbReference type="PROSITE" id="PS50026">
    <property type="entry name" value="EGF_3"/>
    <property type="match status" value="3"/>
</dbReference>
<dbReference type="PROSITE" id="PS00010">
    <property type="entry name" value="ASX_HYDROXYL"/>
    <property type="match status" value="2"/>
</dbReference>
<evidence type="ECO:0000256" key="2">
    <source>
        <dbReference type="ARBA" id="ARBA00022729"/>
    </source>
</evidence>
<protein>
    <submittedName>
        <fullName evidence="11">Neurogenic locus Notch protein</fullName>
    </submittedName>
</protein>
<dbReference type="SMART" id="SM00179">
    <property type="entry name" value="EGF_CA"/>
    <property type="match status" value="3"/>
</dbReference>
<dbReference type="FunFam" id="2.10.25.10:FF:000434">
    <property type="entry name" value="Predicted protein"/>
    <property type="match status" value="1"/>
</dbReference>
<dbReference type="GO" id="GO:0005509">
    <property type="term" value="F:calcium ion binding"/>
    <property type="evidence" value="ECO:0007669"/>
    <property type="project" value="InterPro"/>
</dbReference>
<feature type="disulfide bond" evidence="6">
    <location>
        <begin position="414"/>
        <end position="423"/>
    </location>
</feature>
<dbReference type="OrthoDB" id="10063988at2759"/>
<comment type="caution">
    <text evidence="6">Lacks conserved residue(s) required for the propagation of feature annotation.</text>
</comment>
<dbReference type="Pfam" id="PF00008">
    <property type="entry name" value="EGF"/>
    <property type="match status" value="2"/>
</dbReference>
<dbReference type="GO" id="GO:0032991">
    <property type="term" value="C:protein-containing complex"/>
    <property type="evidence" value="ECO:0007669"/>
    <property type="project" value="TreeGrafter"/>
</dbReference>
<dbReference type="Proteomes" id="UP000242188">
    <property type="component" value="Unassembled WGS sequence"/>
</dbReference>
<proteinExistence type="predicted"/>
<keyword evidence="12" id="KW-1185">Reference proteome</keyword>
<evidence type="ECO:0000313" key="12">
    <source>
        <dbReference type="Proteomes" id="UP000242188"/>
    </source>
</evidence>
<dbReference type="GO" id="GO:0045197">
    <property type="term" value="P:establishment or maintenance of epithelial cell apical/basal polarity"/>
    <property type="evidence" value="ECO:0007669"/>
    <property type="project" value="TreeGrafter"/>
</dbReference>
<dbReference type="InterPro" id="IPR000152">
    <property type="entry name" value="EGF-type_Asp/Asn_hydroxyl_site"/>
</dbReference>
<dbReference type="EMBL" id="NEDP02003913">
    <property type="protein sequence ID" value="OWF47422.1"/>
    <property type="molecule type" value="Genomic_DNA"/>
</dbReference>
<comment type="caution">
    <text evidence="11">The sequence shown here is derived from an EMBL/GenBank/DDBJ whole genome shotgun (WGS) entry which is preliminary data.</text>
</comment>
<organism evidence="11 12">
    <name type="scientific">Mizuhopecten yessoensis</name>
    <name type="common">Japanese scallop</name>
    <name type="synonym">Patinopecten yessoensis</name>
    <dbReference type="NCBI Taxonomy" id="6573"/>
    <lineage>
        <taxon>Eukaryota</taxon>
        <taxon>Metazoa</taxon>
        <taxon>Spiralia</taxon>
        <taxon>Lophotrochozoa</taxon>
        <taxon>Mollusca</taxon>
        <taxon>Bivalvia</taxon>
        <taxon>Autobranchia</taxon>
        <taxon>Pteriomorphia</taxon>
        <taxon>Pectinida</taxon>
        <taxon>Pectinoidea</taxon>
        <taxon>Pectinidae</taxon>
        <taxon>Mizuhopecten</taxon>
    </lineage>
</organism>
<dbReference type="AlphaFoldDB" id="A0A210QFA2"/>
<keyword evidence="5" id="KW-0325">Glycoprotein</keyword>
<dbReference type="InterPro" id="IPR051022">
    <property type="entry name" value="Notch_Cell-Fate_Det"/>
</dbReference>
<dbReference type="Gene3D" id="2.10.25.10">
    <property type="entry name" value="Laminin"/>
    <property type="match status" value="3"/>
</dbReference>
<dbReference type="PANTHER" id="PTHR24049:SF22">
    <property type="entry name" value="DROSOPHILA CRUMBS HOMOLOG"/>
    <property type="match status" value="1"/>
</dbReference>
<dbReference type="GO" id="GO:0005886">
    <property type="term" value="C:plasma membrane"/>
    <property type="evidence" value="ECO:0007669"/>
    <property type="project" value="UniProtKB-ARBA"/>
</dbReference>
<dbReference type="GO" id="GO:0007157">
    <property type="term" value="P:heterophilic cell-cell adhesion via plasma membrane cell adhesion molecules"/>
    <property type="evidence" value="ECO:0007669"/>
    <property type="project" value="TreeGrafter"/>
</dbReference>
<dbReference type="STRING" id="6573.A0A210QFA2"/>
<evidence type="ECO:0000256" key="3">
    <source>
        <dbReference type="ARBA" id="ARBA00022737"/>
    </source>
</evidence>
<keyword evidence="8" id="KW-0812">Transmembrane</keyword>
<feature type="signal peptide" evidence="9">
    <location>
        <begin position="1"/>
        <end position="20"/>
    </location>
</feature>
<accession>A0A210QFA2</accession>
<dbReference type="CDD" id="cd00054">
    <property type="entry name" value="EGF_CA"/>
    <property type="match status" value="3"/>
</dbReference>
<dbReference type="InterPro" id="IPR000742">
    <property type="entry name" value="EGF"/>
</dbReference>
<keyword evidence="8" id="KW-1133">Transmembrane helix</keyword>